<gene>
    <name evidence="1" type="ORF">WMG39_02600</name>
</gene>
<evidence type="ECO:0000313" key="1">
    <source>
        <dbReference type="EMBL" id="MEK0183734.1"/>
    </source>
</evidence>
<dbReference type="EMBL" id="JBBLXS010000018">
    <property type="protein sequence ID" value="MEK0183734.1"/>
    <property type="molecule type" value="Genomic_DNA"/>
</dbReference>
<dbReference type="Proteomes" id="UP001384579">
    <property type="component" value="Unassembled WGS sequence"/>
</dbReference>
<dbReference type="Pfam" id="PF07924">
    <property type="entry name" value="NuiA"/>
    <property type="match status" value="1"/>
</dbReference>
<keyword evidence="2" id="KW-1185">Reference proteome</keyword>
<dbReference type="Gene3D" id="3.40.1460.10">
    <property type="entry name" value="Nuclease A inhibitor-like"/>
    <property type="match status" value="1"/>
</dbReference>
<protein>
    <submittedName>
        <fullName evidence="1">Nuclease A inhibitor family protein</fullName>
    </submittedName>
</protein>
<comment type="caution">
    <text evidence="1">The sequence shown here is derived from an EMBL/GenBank/DDBJ whole genome shotgun (WGS) entry which is preliminary data.</text>
</comment>
<dbReference type="RefSeq" id="WP_340522284.1">
    <property type="nucleotide sequence ID" value="NZ_JBBLXS010000018.1"/>
</dbReference>
<name>A0ABU8YHA6_9CYAN</name>
<organism evidence="1 2">
    <name type="scientific">Microcoleus anatoxicus PTRS2</name>
    <dbReference type="NCBI Taxonomy" id="2705321"/>
    <lineage>
        <taxon>Bacteria</taxon>
        <taxon>Bacillati</taxon>
        <taxon>Cyanobacteriota</taxon>
        <taxon>Cyanophyceae</taxon>
        <taxon>Oscillatoriophycideae</taxon>
        <taxon>Oscillatoriales</taxon>
        <taxon>Microcoleaceae</taxon>
        <taxon>Microcoleus</taxon>
        <taxon>Microcoleus anatoxicus</taxon>
    </lineage>
</organism>
<reference evidence="1 2" key="1">
    <citation type="journal article" date="2020" name="Harmful Algae">
        <title>Molecular and morphological characterization of a novel dihydroanatoxin-a producing Microcoleus species (cyanobacteria) from the Russian River, California, USA.</title>
        <authorList>
            <person name="Conklin K.Y."/>
            <person name="Stancheva R."/>
            <person name="Otten T.G."/>
            <person name="Fadness R."/>
            <person name="Boyer G.L."/>
            <person name="Read B."/>
            <person name="Zhang X."/>
            <person name="Sheath R.G."/>
        </authorList>
    </citation>
    <scope>NUCLEOTIDE SEQUENCE [LARGE SCALE GENOMIC DNA]</scope>
    <source>
        <strain evidence="1 2">PTRS2</strain>
    </source>
</reference>
<accession>A0ABU8YHA6</accession>
<evidence type="ECO:0000313" key="2">
    <source>
        <dbReference type="Proteomes" id="UP001384579"/>
    </source>
</evidence>
<dbReference type="InterPro" id="IPR012489">
    <property type="entry name" value="NucleaseA_inhib-like"/>
</dbReference>
<proteinExistence type="predicted"/>
<sequence length="289" mass="33950">MNPFWWDTERRGSLNAWNLLVSEGFVQLADIERAITAWKLIERRGLPIDAKEYPGYEYAPPRRKRKDKSWNPYLQSQHFQYYNALAYFLKNSLQNLKVYSLRSIQSSLNYRRGSGQFKIYIIVGQTPDSDWICLAPTVPDQVWNRYELSYHPAFASLTSCDSPSLVTQDLHDKICKIIAKFKPIQVTGYYNEYSHHHQIFCTAASEEATAIKKALKVGKFLEDDIYYFNINYLDFSEEEPTNQLVHEYLQDQKQYMFCFWDVGCGYKFGCTARGDWIGLKYLSLMDYNP</sequence>